<evidence type="ECO:0000313" key="2">
    <source>
        <dbReference type="EMBL" id="WOX20013.1"/>
    </source>
</evidence>
<protein>
    <submittedName>
        <fullName evidence="2">Uncharacterized protein</fullName>
    </submittedName>
</protein>
<dbReference type="Proteomes" id="UP001301731">
    <property type="component" value="Chromosome"/>
</dbReference>
<gene>
    <name evidence="2" type="ORF">R2D22_00810</name>
</gene>
<proteinExistence type="predicted"/>
<name>A0ABZ0LKH2_9ACTN</name>
<keyword evidence="3" id="KW-1185">Reference proteome</keyword>
<keyword evidence="1" id="KW-0472">Membrane</keyword>
<sequence>MTFTPPDEEHPAALLGVYWLDRTHGVHGGSGRCRQRSERLSSVVLYVMTALAATSVLAALAGALESP</sequence>
<evidence type="ECO:0000313" key="3">
    <source>
        <dbReference type="Proteomes" id="UP001301731"/>
    </source>
</evidence>
<dbReference type="EMBL" id="CP137573">
    <property type="protein sequence ID" value="WOX20013.1"/>
    <property type="molecule type" value="Genomic_DNA"/>
</dbReference>
<keyword evidence="1" id="KW-0812">Transmembrane</keyword>
<evidence type="ECO:0000256" key="1">
    <source>
        <dbReference type="SAM" id="Phobius"/>
    </source>
</evidence>
<organism evidence="2 3">
    <name type="scientific">Streptomyces solicathayae</name>
    <dbReference type="NCBI Taxonomy" id="3081768"/>
    <lineage>
        <taxon>Bacteria</taxon>
        <taxon>Bacillati</taxon>
        <taxon>Actinomycetota</taxon>
        <taxon>Actinomycetes</taxon>
        <taxon>Kitasatosporales</taxon>
        <taxon>Streptomycetaceae</taxon>
        <taxon>Streptomyces</taxon>
    </lineage>
</organism>
<feature type="transmembrane region" description="Helical" evidence="1">
    <location>
        <begin position="43"/>
        <end position="64"/>
    </location>
</feature>
<keyword evidence="1" id="KW-1133">Transmembrane helix</keyword>
<accession>A0ABZ0LKH2</accession>
<reference evidence="2 3" key="1">
    <citation type="submission" date="2023-10" db="EMBL/GenBank/DDBJ databases">
        <title>The genome sequence of Streptomyces sp. HUAS YS2.</title>
        <authorList>
            <person name="Mo P."/>
        </authorList>
    </citation>
    <scope>NUCLEOTIDE SEQUENCE [LARGE SCALE GENOMIC DNA]</scope>
    <source>
        <strain evidence="2 3">HUAS YS2</strain>
    </source>
</reference>
<dbReference type="RefSeq" id="WP_318100152.1">
    <property type="nucleotide sequence ID" value="NZ_CP137573.1"/>
</dbReference>